<dbReference type="Pfam" id="PF00535">
    <property type="entry name" value="Glycos_transf_2"/>
    <property type="match status" value="1"/>
</dbReference>
<dbReference type="RefSeq" id="WP_116775248.1">
    <property type="nucleotide sequence ID" value="NZ_QDKG01000002.1"/>
</dbReference>
<comment type="caution">
    <text evidence="2">The sequence shown here is derived from an EMBL/GenBank/DDBJ whole genome shotgun (WGS) entry which is preliminary data.</text>
</comment>
<evidence type="ECO:0000313" key="3">
    <source>
        <dbReference type="Proteomes" id="UP000245627"/>
    </source>
</evidence>
<dbReference type="Gene3D" id="3.90.550.10">
    <property type="entry name" value="Spore Coat Polysaccharide Biosynthesis Protein SpsA, Chain A"/>
    <property type="match status" value="1"/>
</dbReference>
<proteinExistence type="predicted"/>
<gene>
    <name evidence="2" type="ORF">DC487_06975</name>
</gene>
<protein>
    <submittedName>
        <fullName evidence="2">Glycosyl transferase</fullName>
    </submittedName>
</protein>
<dbReference type="AlphaFoldDB" id="A0A2T8HJP6"/>
<dbReference type="InterPro" id="IPR029044">
    <property type="entry name" value="Nucleotide-diphossugar_trans"/>
</dbReference>
<reference evidence="2 3" key="1">
    <citation type="submission" date="2018-04" db="EMBL/GenBank/DDBJ databases">
        <title>Sphingobacterium cortibacter sp. nov.</title>
        <authorList>
            <person name="Li Y."/>
        </authorList>
    </citation>
    <scope>NUCLEOTIDE SEQUENCE [LARGE SCALE GENOMIC DNA]</scope>
    <source>
        <strain evidence="2 3">2c-3</strain>
    </source>
</reference>
<organism evidence="2 3">
    <name type="scientific">Sphingobacterium corticibacter</name>
    <dbReference type="NCBI Taxonomy" id="2171749"/>
    <lineage>
        <taxon>Bacteria</taxon>
        <taxon>Pseudomonadati</taxon>
        <taxon>Bacteroidota</taxon>
        <taxon>Sphingobacteriia</taxon>
        <taxon>Sphingobacteriales</taxon>
        <taxon>Sphingobacteriaceae</taxon>
        <taxon>Sphingobacterium</taxon>
    </lineage>
</organism>
<dbReference type="PANTHER" id="PTHR43685">
    <property type="entry name" value="GLYCOSYLTRANSFERASE"/>
    <property type="match status" value="1"/>
</dbReference>
<keyword evidence="3" id="KW-1185">Reference proteome</keyword>
<dbReference type="InterPro" id="IPR001173">
    <property type="entry name" value="Glyco_trans_2-like"/>
</dbReference>
<sequence length="255" mass="29115">MSDQSRSFPTISIITIVYNNARDIAYTLASVAEQSYSQIEYIVIDGASTDGTLDVIQQYAAHIDILVSEKDKGIYDAMNKGLTRATGDYVLFLNSGDTLCDADTLRTVVERGNDADIIYGETKLVDEDRRIIGDRRHKAPEKFDWRSFRYGMSICHQAIYVRRSIASPYDTNYQLSADIDWVIRAAKKAKTTQNVHAVVAKYLVGGMSQKRHQQSLKERYEIFQKHYGTLTNIFNHLIIGIRLVFYRLQHGKSRE</sequence>
<dbReference type="InterPro" id="IPR050834">
    <property type="entry name" value="Glycosyltransf_2"/>
</dbReference>
<accession>A0A2T8HJP6</accession>
<evidence type="ECO:0000313" key="2">
    <source>
        <dbReference type="EMBL" id="PVH25677.1"/>
    </source>
</evidence>
<dbReference type="OrthoDB" id="9788101at2"/>
<dbReference type="GO" id="GO:0016740">
    <property type="term" value="F:transferase activity"/>
    <property type="evidence" value="ECO:0007669"/>
    <property type="project" value="UniProtKB-KW"/>
</dbReference>
<dbReference type="EMBL" id="QDKG01000002">
    <property type="protein sequence ID" value="PVH25677.1"/>
    <property type="molecule type" value="Genomic_DNA"/>
</dbReference>
<feature type="domain" description="Glycosyltransferase 2-like" evidence="1">
    <location>
        <begin position="12"/>
        <end position="161"/>
    </location>
</feature>
<dbReference type="SUPFAM" id="SSF53448">
    <property type="entry name" value="Nucleotide-diphospho-sugar transferases"/>
    <property type="match status" value="1"/>
</dbReference>
<dbReference type="Proteomes" id="UP000245627">
    <property type="component" value="Unassembled WGS sequence"/>
</dbReference>
<name>A0A2T8HJP6_9SPHI</name>
<dbReference type="CDD" id="cd06433">
    <property type="entry name" value="GT_2_WfgS_like"/>
    <property type="match status" value="1"/>
</dbReference>
<evidence type="ECO:0000259" key="1">
    <source>
        <dbReference type="Pfam" id="PF00535"/>
    </source>
</evidence>
<dbReference type="PANTHER" id="PTHR43685:SF2">
    <property type="entry name" value="GLYCOSYLTRANSFERASE 2-LIKE DOMAIN-CONTAINING PROTEIN"/>
    <property type="match status" value="1"/>
</dbReference>
<keyword evidence="2" id="KW-0808">Transferase</keyword>